<evidence type="ECO:0000313" key="1">
    <source>
        <dbReference type="EMBL" id="KAJ7531723.1"/>
    </source>
</evidence>
<protein>
    <submittedName>
        <fullName evidence="1">Uncharacterized protein</fullName>
    </submittedName>
</protein>
<dbReference type="EMBL" id="CM055105">
    <property type="protein sequence ID" value="KAJ7531723.1"/>
    <property type="molecule type" value="Genomic_DNA"/>
</dbReference>
<proteinExistence type="predicted"/>
<gene>
    <name evidence="1" type="ORF">O6H91_14G056100</name>
</gene>
<sequence>MDNIPLKNPFGLADSKVPQNQEQDKRLSLESPSAVNPKGEESVRQKLRENLAEALKSGASKESNLPDEASLQHSDAHLAEELKHFSSFSVRRGAVEKWSDEDAAFNWQGSNWIINDDSKLAVPDLETQPLAAATYPSKRAKLETDQYIEDRSLPNCSRKDNVVDYAKVVAFAIEAELFRIFGSMNKKYKERARSLLFNLKDRNNPELRVKVLSGEISPGNLCGMTAEQLASKELSEWRMAKAEELAQMVVLTEADVDPRRMVKKTHKGEFSVEAAENENVDLVPTTSKTTLVTQVAIKEKEEQGDKADLGSVRRFLPEPNLEQEGKDFVDQAYEAMEGICQQGGVLSTSMDERRLDLGTETDPVEIDGKESSMLPEIMSLDDYINSRANGNLVNEGVSEMEISHSRSNTLKVKELGIENSSLNPASLLIGDSEIYDEQLHNASKVSFSESFSETSKILDLPENDILWEGSLQFTGANAVSAHTFYRSGKKTELKDWPKVVQVEGTLRAETLGDFLRKLPMSRSRSLMIISFHASDAPGSPSFHLREIADQYLKTERVGVANHNTDKELYLCPPGDSTWDFLCEYGNITRPDYVAGIGEGTLLGCVVWKQPQTSLRSSHKNVHGKKASDVSRNTYESSRSSNNKAVNQTGLQQSIAVAPSIEALSCADVALQSNQAVSLQFSVHDRQKLASQAIIANPTPIQSAVITKEDNPHYTLAGKYALNSHSNQTMELFMSASDVIDGPPGFCPPLPIPFSNNQLVGIIDPTSRGILGSKPVLDSHQNLDTFDELPPGFGPRQPMKHVPMKPRYIAQNHDDDGDDDDLPDYDFETLSNVLGTTSQKLNTYGIVEVPVLGPTKSVQPPLPPGPRPLLQETVLQQNIQLSQNQPNLKQADVNGVNLLATQIFTGHGFAPCAAINRNLDKIASGNNAVLMQQEFLQNQHTAHSVETRSHSMVDDDDMPEWCPTSMAGPGLQANLQPPGLVEGLSAGSIQERYSRGPGFAVSNSLGPPPLPPNPPPSGVVRPQQIPFMHETHWTPPNVLHGNFGAPFSSEQRYFRPGAGRGLR</sequence>
<name>A0ACC2BPK7_DIPCM</name>
<reference evidence="2" key="1">
    <citation type="journal article" date="2024" name="Proc. Natl. Acad. Sci. U.S.A.">
        <title>Extraordinary preservation of gene collinearity over three hundred million years revealed in homosporous lycophytes.</title>
        <authorList>
            <person name="Li C."/>
            <person name="Wickell D."/>
            <person name="Kuo L.Y."/>
            <person name="Chen X."/>
            <person name="Nie B."/>
            <person name="Liao X."/>
            <person name="Peng D."/>
            <person name="Ji J."/>
            <person name="Jenkins J."/>
            <person name="Williams M."/>
            <person name="Shu S."/>
            <person name="Plott C."/>
            <person name="Barry K."/>
            <person name="Rajasekar S."/>
            <person name="Grimwood J."/>
            <person name="Han X."/>
            <person name="Sun S."/>
            <person name="Hou Z."/>
            <person name="He W."/>
            <person name="Dai G."/>
            <person name="Sun C."/>
            <person name="Schmutz J."/>
            <person name="Leebens-Mack J.H."/>
            <person name="Li F.W."/>
            <person name="Wang L."/>
        </authorList>
    </citation>
    <scope>NUCLEOTIDE SEQUENCE [LARGE SCALE GENOMIC DNA]</scope>
    <source>
        <strain evidence="2">cv. PW_Plant_1</strain>
    </source>
</reference>
<dbReference type="Proteomes" id="UP001162992">
    <property type="component" value="Chromosome 14"/>
</dbReference>
<evidence type="ECO:0000313" key="2">
    <source>
        <dbReference type="Proteomes" id="UP001162992"/>
    </source>
</evidence>
<keyword evidence="2" id="KW-1185">Reference proteome</keyword>
<comment type="caution">
    <text evidence="1">The sequence shown here is derived from an EMBL/GenBank/DDBJ whole genome shotgun (WGS) entry which is preliminary data.</text>
</comment>
<organism evidence="1 2">
    <name type="scientific">Diphasiastrum complanatum</name>
    <name type="common">Issler's clubmoss</name>
    <name type="synonym">Lycopodium complanatum</name>
    <dbReference type="NCBI Taxonomy" id="34168"/>
    <lineage>
        <taxon>Eukaryota</taxon>
        <taxon>Viridiplantae</taxon>
        <taxon>Streptophyta</taxon>
        <taxon>Embryophyta</taxon>
        <taxon>Tracheophyta</taxon>
        <taxon>Lycopodiopsida</taxon>
        <taxon>Lycopodiales</taxon>
        <taxon>Lycopodiaceae</taxon>
        <taxon>Lycopodioideae</taxon>
        <taxon>Diphasiastrum</taxon>
    </lineage>
</organism>
<accession>A0ACC2BPK7</accession>